<feature type="chain" id="PRO_5037525389" evidence="1">
    <location>
        <begin position="24"/>
        <end position="91"/>
    </location>
</feature>
<evidence type="ECO:0000313" key="4">
    <source>
        <dbReference type="WBParaSite" id="ACRNAN_scaffold12697.g26148.t1"/>
    </source>
</evidence>
<accession>A0A914CNE6</accession>
<sequence>MKVIHKISFLLLSLNDLLMEAVTVVENGLAPPEIVHTPISTKPRCVVQAQPLDLVFILDSSGSLRNKFQDEIDVIRRIVKHVTIGEKATRV</sequence>
<evidence type="ECO:0000259" key="2">
    <source>
        <dbReference type="PROSITE" id="PS50234"/>
    </source>
</evidence>
<feature type="signal peptide" evidence="1">
    <location>
        <begin position="1"/>
        <end position="23"/>
    </location>
</feature>
<dbReference type="InterPro" id="IPR002035">
    <property type="entry name" value="VWF_A"/>
</dbReference>
<proteinExistence type="predicted"/>
<dbReference type="AlphaFoldDB" id="A0A914CNE6"/>
<dbReference type="SUPFAM" id="SSF53300">
    <property type="entry name" value="vWA-like"/>
    <property type="match status" value="1"/>
</dbReference>
<organism evidence="3 4">
    <name type="scientific">Acrobeloides nanus</name>
    <dbReference type="NCBI Taxonomy" id="290746"/>
    <lineage>
        <taxon>Eukaryota</taxon>
        <taxon>Metazoa</taxon>
        <taxon>Ecdysozoa</taxon>
        <taxon>Nematoda</taxon>
        <taxon>Chromadorea</taxon>
        <taxon>Rhabditida</taxon>
        <taxon>Tylenchina</taxon>
        <taxon>Cephalobomorpha</taxon>
        <taxon>Cephaloboidea</taxon>
        <taxon>Cephalobidae</taxon>
        <taxon>Acrobeloides</taxon>
    </lineage>
</organism>
<name>A0A914CNE6_9BILA</name>
<dbReference type="Gene3D" id="3.40.50.410">
    <property type="entry name" value="von Willebrand factor, type A domain"/>
    <property type="match status" value="1"/>
</dbReference>
<reference evidence="4" key="1">
    <citation type="submission" date="2022-11" db="UniProtKB">
        <authorList>
            <consortium name="WormBaseParasite"/>
        </authorList>
    </citation>
    <scope>IDENTIFICATION</scope>
</reference>
<dbReference type="Pfam" id="PF00092">
    <property type="entry name" value="VWA"/>
    <property type="match status" value="1"/>
</dbReference>
<keyword evidence="1" id="KW-0732">Signal</keyword>
<dbReference type="Proteomes" id="UP000887540">
    <property type="component" value="Unplaced"/>
</dbReference>
<dbReference type="InterPro" id="IPR036465">
    <property type="entry name" value="vWFA_dom_sf"/>
</dbReference>
<dbReference type="WBParaSite" id="ACRNAN_scaffold12697.g26148.t1">
    <property type="protein sequence ID" value="ACRNAN_scaffold12697.g26148.t1"/>
    <property type="gene ID" value="ACRNAN_scaffold12697.g26148"/>
</dbReference>
<dbReference type="PROSITE" id="PS50234">
    <property type="entry name" value="VWFA"/>
    <property type="match status" value="1"/>
</dbReference>
<keyword evidence="3" id="KW-1185">Reference proteome</keyword>
<evidence type="ECO:0000256" key="1">
    <source>
        <dbReference type="SAM" id="SignalP"/>
    </source>
</evidence>
<evidence type="ECO:0000313" key="3">
    <source>
        <dbReference type="Proteomes" id="UP000887540"/>
    </source>
</evidence>
<feature type="domain" description="VWFA" evidence="2">
    <location>
        <begin position="53"/>
        <end position="91"/>
    </location>
</feature>
<protein>
    <submittedName>
        <fullName evidence="4">VWFA domain-containing protein</fullName>
    </submittedName>
</protein>